<dbReference type="PRINTS" id="PR01438">
    <property type="entry name" value="UNVRSLSTRESS"/>
</dbReference>
<comment type="caution">
    <text evidence="3">The sequence shown here is derived from an EMBL/GenBank/DDBJ whole genome shotgun (WGS) entry which is preliminary data.</text>
</comment>
<evidence type="ECO:0000313" key="4">
    <source>
        <dbReference type="Proteomes" id="UP000528322"/>
    </source>
</evidence>
<evidence type="ECO:0000313" key="3">
    <source>
        <dbReference type="EMBL" id="MBB5021440.1"/>
    </source>
</evidence>
<dbReference type="InterPro" id="IPR006015">
    <property type="entry name" value="Universal_stress_UspA"/>
</dbReference>
<protein>
    <submittedName>
        <fullName evidence="3">Nucleotide-binding universal stress UspA family protein</fullName>
    </submittedName>
</protein>
<gene>
    <name evidence="3" type="ORF">HNR37_000749</name>
</gene>
<dbReference type="Pfam" id="PF00582">
    <property type="entry name" value="Usp"/>
    <property type="match status" value="2"/>
</dbReference>
<dbReference type="Proteomes" id="UP000528322">
    <property type="component" value="Unassembled WGS sequence"/>
</dbReference>
<dbReference type="SUPFAM" id="SSF52402">
    <property type="entry name" value="Adenine nucleotide alpha hydrolases-like"/>
    <property type="match status" value="2"/>
</dbReference>
<dbReference type="PANTHER" id="PTHR46268:SF6">
    <property type="entry name" value="UNIVERSAL STRESS PROTEIN UP12"/>
    <property type="match status" value="1"/>
</dbReference>
<dbReference type="CDD" id="cd00293">
    <property type="entry name" value="USP-like"/>
    <property type="match status" value="2"/>
</dbReference>
<evidence type="ECO:0000256" key="1">
    <source>
        <dbReference type="ARBA" id="ARBA00008791"/>
    </source>
</evidence>
<dbReference type="Gene3D" id="3.40.50.12370">
    <property type="match status" value="1"/>
</dbReference>
<dbReference type="InterPro" id="IPR006016">
    <property type="entry name" value="UspA"/>
</dbReference>
<sequence>MKPLVAATDLTRRGQLAVERGLLLSRQLNCPLRIVHVVDEELPAELIENHRELAQLSIESHLQNLKDVPECQVDVIIGRGSSTIRQYAQQHQAVAILTGQHRELRFMDSLRGSTVERILRHADLPVFIAKAPPVEPYQRLLIAMDFSVYSRRAVEFVFRYFPQADLSLVHAFEPPFAELMTGDGTEEDPGERHERELRNIIYHELRSFIGTFDIHTRPLNLQVLAGNPTDILMEKAAVFRPDLIVVGTHARAGIAQALLGSVAQSILRRSPCDVLTVKAW</sequence>
<dbReference type="EMBL" id="JACHID010000003">
    <property type="protein sequence ID" value="MBB5021440.1"/>
    <property type="molecule type" value="Genomic_DNA"/>
</dbReference>
<dbReference type="PANTHER" id="PTHR46268">
    <property type="entry name" value="STRESS RESPONSE PROTEIN NHAX"/>
    <property type="match status" value="1"/>
</dbReference>
<name>A0A7W7Y3J8_9BACT</name>
<comment type="similarity">
    <text evidence="1">Belongs to the universal stress protein A family.</text>
</comment>
<keyword evidence="4" id="KW-1185">Reference proteome</keyword>
<feature type="domain" description="UspA" evidence="2">
    <location>
        <begin position="2"/>
        <end position="130"/>
    </location>
</feature>
<reference evidence="3 4" key="1">
    <citation type="submission" date="2020-08" db="EMBL/GenBank/DDBJ databases">
        <title>Genomic Encyclopedia of Type Strains, Phase IV (KMG-IV): sequencing the most valuable type-strain genomes for metagenomic binning, comparative biology and taxonomic classification.</title>
        <authorList>
            <person name="Goeker M."/>
        </authorList>
    </citation>
    <scope>NUCLEOTIDE SEQUENCE [LARGE SCALE GENOMIC DNA]</scope>
    <source>
        <strain evidence="3 4">DSM 22071</strain>
    </source>
</reference>
<feature type="domain" description="UspA" evidence="2">
    <location>
        <begin position="137"/>
        <end position="278"/>
    </location>
</feature>
<dbReference type="RefSeq" id="WP_183730139.1">
    <property type="nucleotide sequence ID" value="NZ_JACHID010000003.1"/>
</dbReference>
<evidence type="ECO:0000259" key="2">
    <source>
        <dbReference type="Pfam" id="PF00582"/>
    </source>
</evidence>
<dbReference type="AlphaFoldDB" id="A0A7W7Y3J8"/>
<organism evidence="3 4">
    <name type="scientific">Desulfurispira natronophila</name>
    <dbReference type="NCBI Taxonomy" id="682562"/>
    <lineage>
        <taxon>Bacteria</taxon>
        <taxon>Pseudomonadati</taxon>
        <taxon>Chrysiogenota</taxon>
        <taxon>Chrysiogenia</taxon>
        <taxon>Chrysiogenales</taxon>
        <taxon>Chrysiogenaceae</taxon>
        <taxon>Desulfurispira</taxon>
    </lineage>
</organism>
<accession>A0A7W7Y3J8</accession>
<proteinExistence type="inferred from homology"/>